<keyword evidence="3" id="KW-1185">Reference proteome</keyword>
<evidence type="ECO:0000313" key="2">
    <source>
        <dbReference type="EMBL" id="GAA0862970.1"/>
    </source>
</evidence>
<accession>A0ABP3XCY9</accession>
<dbReference type="InterPro" id="IPR014567">
    <property type="entry name" value="UCP031900"/>
</dbReference>
<dbReference type="Proteomes" id="UP001500738">
    <property type="component" value="Unassembled WGS sequence"/>
</dbReference>
<evidence type="ECO:0000259" key="1">
    <source>
        <dbReference type="Pfam" id="PF13449"/>
    </source>
</evidence>
<dbReference type="InterPro" id="IPR011044">
    <property type="entry name" value="Quino_amine_DH_bsu"/>
</dbReference>
<dbReference type="Pfam" id="PF13449">
    <property type="entry name" value="Phytase-like"/>
    <property type="match status" value="1"/>
</dbReference>
<protein>
    <submittedName>
        <fullName evidence="2">Esterase-like activity of phytase family protein</fullName>
    </submittedName>
</protein>
<feature type="domain" description="Phytase-like" evidence="1">
    <location>
        <begin position="64"/>
        <end position="304"/>
    </location>
</feature>
<dbReference type="SUPFAM" id="SSF50969">
    <property type="entry name" value="YVTN repeat-like/Quinoprotein amine dehydrogenase"/>
    <property type="match status" value="1"/>
</dbReference>
<proteinExistence type="predicted"/>
<dbReference type="InterPro" id="IPR027372">
    <property type="entry name" value="Phytase-like_dom"/>
</dbReference>
<name>A0ABP3XCY9_9SPHN</name>
<comment type="caution">
    <text evidence="2">The sequence shown here is derived from an EMBL/GenBank/DDBJ whole genome shotgun (WGS) entry which is preliminary data.</text>
</comment>
<evidence type="ECO:0000313" key="3">
    <source>
        <dbReference type="Proteomes" id="UP001500738"/>
    </source>
</evidence>
<dbReference type="PIRSF" id="PIRSF031900">
    <property type="entry name" value="UCP031900"/>
    <property type="match status" value="1"/>
</dbReference>
<dbReference type="EMBL" id="BAAAFE010000004">
    <property type="protein sequence ID" value="GAA0862970.1"/>
    <property type="molecule type" value="Genomic_DNA"/>
</dbReference>
<dbReference type="RefSeq" id="WP_215353642.1">
    <property type="nucleotide sequence ID" value="NZ_BAAAFE010000004.1"/>
</dbReference>
<sequence>MRRLLIAALIFVAIGPAPGTRQVRPVVDTASQDIAVHALDYPARRAGALRFVRGWRLGSSNAMFGGFSSLAATGPDRFQLVADNGYWARFAVLPGNRVADARIGKIPVPGGTAGKKSKSDVEALLFDPATGQSRIALEQVNEVWRLDPTLGRVESRAALPQPHWPKNSGPEAMARLPDGRIVIFSENADDDPRGREALLFEGDPAVPGTRARRFYYDAEGKGAVSDATTLPDGRILLVHRRLGFDPVFTTTVAIVDPAAIRPGAVVRSRTIGRVPGALADNYEGAAVTTDGARLFLWLVSDDNFNRWQRSLLVQFELVGLPVRAPDSKKAAR</sequence>
<reference evidence="3" key="1">
    <citation type="journal article" date="2019" name="Int. J. Syst. Evol. Microbiol.">
        <title>The Global Catalogue of Microorganisms (GCM) 10K type strain sequencing project: providing services to taxonomists for standard genome sequencing and annotation.</title>
        <authorList>
            <consortium name="The Broad Institute Genomics Platform"/>
            <consortium name="The Broad Institute Genome Sequencing Center for Infectious Disease"/>
            <person name="Wu L."/>
            <person name="Ma J."/>
        </authorList>
    </citation>
    <scope>NUCLEOTIDE SEQUENCE [LARGE SCALE GENOMIC DNA]</scope>
    <source>
        <strain evidence="3">JCM 15910</strain>
    </source>
</reference>
<organism evidence="2 3">
    <name type="scientific">Sphingopyxis soli</name>
    <dbReference type="NCBI Taxonomy" id="592051"/>
    <lineage>
        <taxon>Bacteria</taxon>
        <taxon>Pseudomonadati</taxon>
        <taxon>Pseudomonadota</taxon>
        <taxon>Alphaproteobacteria</taxon>
        <taxon>Sphingomonadales</taxon>
        <taxon>Sphingomonadaceae</taxon>
        <taxon>Sphingopyxis</taxon>
    </lineage>
</organism>
<gene>
    <name evidence="2" type="ORF">GCM10009115_11730</name>
</gene>